<dbReference type="Pfam" id="PF22381">
    <property type="entry name" value="Staph_reg_Sar_Rot"/>
    <property type="match status" value="1"/>
</dbReference>
<dbReference type="InterPro" id="IPR055166">
    <property type="entry name" value="Transc_reg_Sar_Rot_HTH"/>
</dbReference>
<keyword evidence="2" id="KW-0963">Cytoplasm</keyword>
<evidence type="ECO:0000256" key="5">
    <source>
        <dbReference type="ARBA" id="ARBA00023163"/>
    </source>
</evidence>
<keyword evidence="5" id="KW-0804">Transcription</keyword>
<dbReference type="InterPro" id="IPR039422">
    <property type="entry name" value="MarR/SlyA-like"/>
</dbReference>
<evidence type="ECO:0000256" key="2">
    <source>
        <dbReference type="ARBA" id="ARBA00022490"/>
    </source>
</evidence>
<sequence length="164" mass="17735">MDDDALKLDSQFCFAVYSAAHAVMRAYRPLLERLGLTYPQYLVMLVLWERDGQAVGAIADRLMLESSTLTPLLKRLEGMGLATRRRNPDNERQLIVSLTPAGHQLKDEAAAIPPHILSCSGKGVTELANLREAIVGIRDSFAASRAGRGPSGGPEEGDPPAVDP</sequence>
<comment type="caution">
    <text evidence="8">The sequence shown here is derived from an EMBL/GenBank/DDBJ whole genome shotgun (WGS) entry which is preliminary data.</text>
</comment>
<dbReference type="InterPro" id="IPR000835">
    <property type="entry name" value="HTH_MarR-typ"/>
</dbReference>
<feature type="domain" description="HTH marR-type" evidence="7">
    <location>
        <begin position="9"/>
        <end position="139"/>
    </location>
</feature>
<keyword evidence="3" id="KW-0805">Transcription regulation</keyword>
<protein>
    <submittedName>
        <fullName evidence="8">MarR family winged helix-turn-helix transcriptional regulator</fullName>
    </submittedName>
</protein>
<evidence type="ECO:0000313" key="8">
    <source>
        <dbReference type="EMBL" id="MFD2141476.1"/>
    </source>
</evidence>
<evidence type="ECO:0000256" key="6">
    <source>
        <dbReference type="SAM" id="MobiDB-lite"/>
    </source>
</evidence>
<evidence type="ECO:0000256" key="3">
    <source>
        <dbReference type="ARBA" id="ARBA00023015"/>
    </source>
</evidence>
<dbReference type="Proteomes" id="UP001597299">
    <property type="component" value="Unassembled WGS sequence"/>
</dbReference>
<evidence type="ECO:0000256" key="1">
    <source>
        <dbReference type="ARBA" id="ARBA00004496"/>
    </source>
</evidence>
<dbReference type="PROSITE" id="PS50995">
    <property type="entry name" value="HTH_MARR_2"/>
    <property type="match status" value="1"/>
</dbReference>
<name>A0ABW4YYP1_9HYPH</name>
<reference evidence="9" key="1">
    <citation type="journal article" date="2019" name="Int. J. Syst. Evol. Microbiol.">
        <title>The Global Catalogue of Microorganisms (GCM) 10K type strain sequencing project: providing services to taxonomists for standard genome sequencing and annotation.</title>
        <authorList>
            <consortium name="The Broad Institute Genomics Platform"/>
            <consortium name="The Broad Institute Genome Sequencing Center for Infectious Disease"/>
            <person name="Wu L."/>
            <person name="Ma J."/>
        </authorList>
    </citation>
    <scope>NUCLEOTIDE SEQUENCE [LARGE SCALE GENOMIC DNA]</scope>
    <source>
        <strain evidence="9">CCM 7435</strain>
    </source>
</reference>
<dbReference type="EMBL" id="JBHUHD010000001">
    <property type="protein sequence ID" value="MFD2141476.1"/>
    <property type="molecule type" value="Genomic_DNA"/>
</dbReference>
<keyword evidence="4" id="KW-0238">DNA-binding</keyword>
<dbReference type="SUPFAM" id="SSF46785">
    <property type="entry name" value="Winged helix' DNA-binding domain"/>
    <property type="match status" value="1"/>
</dbReference>
<dbReference type="SMART" id="SM00347">
    <property type="entry name" value="HTH_MARR"/>
    <property type="match status" value="1"/>
</dbReference>
<organism evidence="8 9">
    <name type="scientific">Ancylobacter oerskovii</name>
    <dbReference type="NCBI Taxonomy" id="459519"/>
    <lineage>
        <taxon>Bacteria</taxon>
        <taxon>Pseudomonadati</taxon>
        <taxon>Pseudomonadota</taxon>
        <taxon>Alphaproteobacteria</taxon>
        <taxon>Hyphomicrobiales</taxon>
        <taxon>Xanthobacteraceae</taxon>
        <taxon>Ancylobacter</taxon>
    </lineage>
</organism>
<dbReference type="PANTHER" id="PTHR33164:SF5">
    <property type="entry name" value="ORGANIC HYDROPEROXIDE RESISTANCE TRANSCRIPTIONAL REGULATOR"/>
    <property type="match status" value="1"/>
</dbReference>
<dbReference type="PANTHER" id="PTHR33164">
    <property type="entry name" value="TRANSCRIPTIONAL REGULATOR, MARR FAMILY"/>
    <property type="match status" value="1"/>
</dbReference>
<proteinExistence type="predicted"/>
<comment type="subcellular location">
    <subcellularLocation>
        <location evidence="1">Cytoplasm</location>
    </subcellularLocation>
</comment>
<evidence type="ECO:0000256" key="4">
    <source>
        <dbReference type="ARBA" id="ARBA00023125"/>
    </source>
</evidence>
<keyword evidence="9" id="KW-1185">Reference proteome</keyword>
<feature type="region of interest" description="Disordered" evidence="6">
    <location>
        <begin position="143"/>
        <end position="164"/>
    </location>
</feature>
<accession>A0ABW4YYP1</accession>
<dbReference type="InterPro" id="IPR036390">
    <property type="entry name" value="WH_DNA-bd_sf"/>
</dbReference>
<evidence type="ECO:0000259" key="7">
    <source>
        <dbReference type="PROSITE" id="PS50995"/>
    </source>
</evidence>
<gene>
    <name evidence="8" type="ORF">ACFSNC_13780</name>
</gene>
<dbReference type="RefSeq" id="WP_213352340.1">
    <property type="nucleotide sequence ID" value="NZ_JAHBGB010000020.1"/>
</dbReference>
<evidence type="ECO:0000313" key="9">
    <source>
        <dbReference type="Proteomes" id="UP001597299"/>
    </source>
</evidence>
<dbReference type="InterPro" id="IPR036388">
    <property type="entry name" value="WH-like_DNA-bd_sf"/>
</dbReference>
<dbReference type="Gene3D" id="1.10.10.10">
    <property type="entry name" value="Winged helix-like DNA-binding domain superfamily/Winged helix DNA-binding domain"/>
    <property type="match status" value="1"/>
</dbReference>